<keyword evidence="2" id="KW-1185">Reference proteome</keyword>
<dbReference type="InterPro" id="IPR029033">
    <property type="entry name" value="His_PPase_superfam"/>
</dbReference>
<dbReference type="RefSeq" id="WP_138932256.1">
    <property type="nucleotide sequence ID" value="NZ_SWMU01000003.1"/>
</dbReference>
<organism evidence="1 2">
    <name type="scientific">Mesohalobacter halotolerans</name>
    <dbReference type="NCBI Taxonomy" id="1883405"/>
    <lineage>
        <taxon>Bacteria</taxon>
        <taxon>Pseudomonadati</taxon>
        <taxon>Bacteroidota</taxon>
        <taxon>Flavobacteriia</taxon>
        <taxon>Flavobacteriales</taxon>
        <taxon>Flavobacteriaceae</taxon>
        <taxon>Mesohalobacter</taxon>
    </lineage>
</organism>
<reference evidence="1 2" key="1">
    <citation type="submission" date="2019-04" db="EMBL/GenBank/DDBJ databases">
        <title>Psychroflexus halotolerans sp. nov., isolated from a marine solar saltern.</title>
        <authorList>
            <person name="Feng X."/>
        </authorList>
    </citation>
    <scope>NUCLEOTIDE SEQUENCE [LARGE SCALE GENOMIC DNA]</scope>
    <source>
        <strain evidence="1 2">WDS2C27</strain>
    </source>
</reference>
<evidence type="ECO:0000313" key="1">
    <source>
        <dbReference type="EMBL" id="TKS56139.1"/>
    </source>
</evidence>
<dbReference type="Gene3D" id="3.40.50.1240">
    <property type="entry name" value="Phosphoglycerate mutase-like"/>
    <property type="match status" value="1"/>
</dbReference>
<dbReference type="AlphaFoldDB" id="A0A4U5TPS3"/>
<accession>A0A4U5TPS3</accession>
<dbReference type="SUPFAM" id="SSF53254">
    <property type="entry name" value="Phosphoglycerate mutase-like"/>
    <property type="match status" value="1"/>
</dbReference>
<protein>
    <submittedName>
        <fullName evidence="1">Histidine phosphatase family protein</fullName>
    </submittedName>
</protein>
<dbReference type="Proteomes" id="UP000306552">
    <property type="component" value="Unassembled WGS sequence"/>
</dbReference>
<sequence length="185" mass="21965">MKYFNTLIALSLVLCFACQSDKKTVRQLDIPSGKTPKETKYYLIRHAEKLRDNPSEKNPELSDQGFERSKYWGEYFEDKKLEMFYTTDYMRTFQTMIPIVYPYKDQVQFYEAKDTLFTEEFWTKTYGKKTIIVGHSKTTPKFVNQIIGQDKYKPIPDSINHRLYKVKIDKDGFVAQDTFVNILLQ</sequence>
<name>A0A4U5TPS3_9FLAO</name>
<dbReference type="EMBL" id="SWMU01000003">
    <property type="protein sequence ID" value="TKS56139.1"/>
    <property type="molecule type" value="Genomic_DNA"/>
</dbReference>
<dbReference type="OrthoDB" id="3296006at2"/>
<evidence type="ECO:0000313" key="2">
    <source>
        <dbReference type="Proteomes" id="UP000306552"/>
    </source>
</evidence>
<dbReference type="InterPro" id="IPR013078">
    <property type="entry name" value="His_Pase_superF_clade-1"/>
</dbReference>
<comment type="caution">
    <text evidence="1">The sequence shown here is derived from an EMBL/GenBank/DDBJ whole genome shotgun (WGS) entry which is preliminary data.</text>
</comment>
<dbReference type="Pfam" id="PF00300">
    <property type="entry name" value="His_Phos_1"/>
    <property type="match status" value="1"/>
</dbReference>
<proteinExistence type="predicted"/>
<gene>
    <name evidence="1" type="ORF">FCN74_08980</name>
</gene>